<sequence length="772" mass="83550">MTTKSSGPPLAQGKSLGSQRSMYTPVFYNASQQPFSKPSAKGKERERERVKNITVPNLSSANLKRLEALSKRHIALEHVEEVPASRSNSVDDDRGQGSSKVVEEAPEDDMFQHDLSVGLERKVASNPRIRRLRKKLSDALKEAHHDPTHGKWEVVTHLVRLGVTMGGTRWVGARADRKPLDIGAEGIGWCNAKTEKEWFEWEKKFLHEQGLKKRVAEWTKSVVPAAPDVDDTGSSATAVEEVNEPAKTKVVDPLQPKGSQLSFSTAKRTGTAAALRTGGKPPGKHIADLSDMSMPPPSFPESQIIASTPKPTSQSQSAQAEHQQSNIFSARPLAIPSSPPIRRTYGRGSRSPMLSSPAAPRLPDPPLSPTRSVTKAPSMPVLQSPKSPAALRNASSVASPSFMNGARSRVLVPISPSRARPKPASPRNPLKRKLSFSGQDEVAKKTRVDADDAAAADEVATPKKATALPTLTELLSSAKKARTPKRKKLRRSILPEPLSLSEATATTQDPQSIPGLTVAGPSRHRPPSPQAQEISRGPSPPEFDSLEQSVSRQVDLNALPPGDYSIGMGQFDGLEMNPYAAGSVYDDLDLASPAKSLSSLAGSDSESEEEDGVDELHDDSEFNLEFDPQFASTQKDDQEKLRAAATGERVKPGFFSSSNPFLAPLSQQDLASPRASLAGSGRAFSSSQPSAVYGKYNSQFDVRARVEEVDRLLGKDLDLDVDYREVGRATEVDVDEDEDEGSEGDSPLRRKAKDDDIFSGWLKDVVSDEDEG</sequence>
<feature type="compositionally biased region" description="Basic and acidic residues" evidence="1">
    <location>
        <begin position="80"/>
        <end position="95"/>
    </location>
</feature>
<protein>
    <submittedName>
        <fullName evidence="2">Uncharacterized protein</fullName>
    </submittedName>
</protein>
<gene>
    <name evidence="2" type="ORF">DFP72DRAFT_1043885</name>
</gene>
<dbReference type="EMBL" id="JACGCI010000019">
    <property type="protein sequence ID" value="KAF6758384.1"/>
    <property type="molecule type" value="Genomic_DNA"/>
</dbReference>
<feature type="region of interest" description="Disordered" evidence="1">
    <location>
        <begin position="595"/>
        <end position="690"/>
    </location>
</feature>
<dbReference type="Proteomes" id="UP000521943">
    <property type="component" value="Unassembled WGS sequence"/>
</dbReference>
<feature type="compositionally biased region" description="Polar residues" evidence="1">
    <location>
        <begin position="655"/>
        <end position="670"/>
    </location>
</feature>
<name>A0A8H6I5P3_9AGAR</name>
<feature type="compositionally biased region" description="Polar residues" evidence="1">
    <location>
        <begin position="257"/>
        <end position="268"/>
    </location>
</feature>
<evidence type="ECO:0000313" key="3">
    <source>
        <dbReference type="Proteomes" id="UP000521943"/>
    </source>
</evidence>
<feature type="compositionally biased region" description="Basic and acidic residues" evidence="1">
    <location>
        <begin position="441"/>
        <end position="450"/>
    </location>
</feature>
<feature type="compositionally biased region" description="Low complexity" evidence="1">
    <location>
        <begin position="595"/>
        <end position="604"/>
    </location>
</feature>
<dbReference type="AlphaFoldDB" id="A0A8H6I5P3"/>
<comment type="caution">
    <text evidence="2">The sequence shown here is derived from an EMBL/GenBank/DDBJ whole genome shotgun (WGS) entry which is preliminary data.</text>
</comment>
<organism evidence="2 3">
    <name type="scientific">Ephemerocybe angulata</name>
    <dbReference type="NCBI Taxonomy" id="980116"/>
    <lineage>
        <taxon>Eukaryota</taxon>
        <taxon>Fungi</taxon>
        <taxon>Dikarya</taxon>
        <taxon>Basidiomycota</taxon>
        <taxon>Agaricomycotina</taxon>
        <taxon>Agaricomycetes</taxon>
        <taxon>Agaricomycetidae</taxon>
        <taxon>Agaricales</taxon>
        <taxon>Agaricineae</taxon>
        <taxon>Psathyrellaceae</taxon>
        <taxon>Ephemerocybe</taxon>
    </lineage>
</organism>
<feature type="compositionally biased region" description="Acidic residues" evidence="1">
    <location>
        <begin position="605"/>
        <end position="624"/>
    </location>
</feature>
<feature type="region of interest" description="Disordered" evidence="1">
    <location>
        <begin position="252"/>
        <end position="577"/>
    </location>
</feature>
<reference evidence="2 3" key="1">
    <citation type="submission" date="2020-07" db="EMBL/GenBank/DDBJ databases">
        <title>Comparative genomics of pyrophilous fungi reveals a link between fire events and developmental genes.</title>
        <authorList>
            <consortium name="DOE Joint Genome Institute"/>
            <person name="Steindorff A.S."/>
            <person name="Carver A."/>
            <person name="Calhoun S."/>
            <person name="Stillman K."/>
            <person name="Liu H."/>
            <person name="Lipzen A."/>
            <person name="Pangilinan J."/>
            <person name="Labutti K."/>
            <person name="Bruns T.D."/>
            <person name="Grigoriev I.V."/>
        </authorList>
    </citation>
    <scope>NUCLEOTIDE SEQUENCE [LARGE SCALE GENOMIC DNA]</scope>
    <source>
        <strain evidence="2 3">CBS 144469</strain>
    </source>
</reference>
<feature type="compositionally biased region" description="Basic residues" evidence="1">
    <location>
        <begin position="479"/>
        <end position="491"/>
    </location>
</feature>
<keyword evidence="3" id="KW-1185">Reference proteome</keyword>
<feature type="compositionally biased region" description="Basic and acidic residues" evidence="1">
    <location>
        <begin position="41"/>
        <end position="51"/>
    </location>
</feature>
<feature type="compositionally biased region" description="Polar residues" evidence="1">
    <location>
        <begin position="393"/>
        <end position="402"/>
    </location>
</feature>
<feature type="region of interest" description="Disordered" evidence="1">
    <location>
        <begin position="1"/>
        <end position="55"/>
    </location>
</feature>
<feature type="region of interest" description="Disordered" evidence="1">
    <location>
        <begin position="726"/>
        <end position="752"/>
    </location>
</feature>
<dbReference type="OrthoDB" id="3218262at2759"/>
<evidence type="ECO:0000256" key="1">
    <source>
        <dbReference type="SAM" id="MobiDB-lite"/>
    </source>
</evidence>
<evidence type="ECO:0000313" key="2">
    <source>
        <dbReference type="EMBL" id="KAF6758384.1"/>
    </source>
</evidence>
<feature type="compositionally biased region" description="Low complexity" evidence="1">
    <location>
        <begin position="456"/>
        <end position="465"/>
    </location>
</feature>
<accession>A0A8H6I5P3</accession>
<feature type="compositionally biased region" description="Polar residues" evidence="1">
    <location>
        <begin position="501"/>
        <end position="511"/>
    </location>
</feature>
<proteinExistence type="predicted"/>
<feature type="compositionally biased region" description="Low complexity" evidence="1">
    <location>
        <begin position="313"/>
        <end position="325"/>
    </location>
</feature>
<feature type="compositionally biased region" description="Polar residues" evidence="1">
    <location>
        <begin position="300"/>
        <end position="312"/>
    </location>
</feature>
<feature type="compositionally biased region" description="Acidic residues" evidence="1">
    <location>
        <begin position="732"/>
        <end position="743"/>
    </location>
</feature>
<feature type="region of interest" description="Disordered" evidence="1">
    <location>
        <begin position="80"/>
        <end position="101"/>
    </location>
</feature>